<dbReference type="STRING" id="1423812.FD20_GL001967"/>
<reference evidence="1 2" key="1">
    <citation type="journal article" date="2015" name="Genome Announc.">
        <title>Expanding the biotechnology potential of lactobacilli through comparative genomics of 213 strains and associated genera.</title>
        <authorList>
            <person name="Sun Z."/>
            <person name="Harris H.M."/>
            <person name="McCann A."/>
            <person name="Guo C."/>
            <person name="Argimon S."/>
            <person name="Zhang W."/>
            <person name="Yang X."/>
            <person name="Jeffery I.B."/>
            <person name="Cooney J.C."/>
            <person name="Kagawa T.F."/>
            <person name="Liu W."/>
            <person name="Song Y."/>
            <person name="Salvetti E."/>
            <person name="Wrobel A."/>
            <person name="Rasinkangas P."/>
            <person name="Parkhill J."/>
            <person name="Rea M.C."/>
            <person name="O'Sullivan O."/>
            <person name="Ritari J."/>
            <person name="Douillard F.P."/>
            <person name="Paul Ross R."/>
            <person name="Yang R."/>
            <person name="Briner A.E."/>
            <person name="Felis G.E."/>
            <person name="de Vos W.M."/>
            <person name="Barrangou R."/>
            <person name="Klaenhammer T.R."/>
            <person name="Caufield P.W."/>
            <person name="Cui Y."/>
            <person name="Zhang H."/>
            <person name="O'Toole P.W."/>
        </authorList>
    </citation>
    <scope>NUCLEOTIDE SEQUENCE [LARGE SCALE GENOMIC DNA]</scope>
    <source>
        <strain evidence="1 2">DSM 19971</strain>
    </source>
</reference>
<organism evidence="1 2">
    <name type="scientific">Liquorilactobacillus uvarum DSM 19971</name>
    <dbReference type="NCBI Taxonomy" id="1423812"/>
    <lineage>
        <taxon>Bacteria</taxon>
        <taxon>Bacillati</taxon>
        <taxon>Bacillota</taxon>
        <taxon>Bacilli</taxon>
        <taxon>Lactobacillales</taxon>
        <taxon>Lactobacillaceae</taxon>
        <taxon>Liquorilactobacillus</taxon>
    </lineage>
</organism>
<proteinExistence type="predicted"/>
<protein>
    <submittedName>
        <fullName evidence="1">Uncharacterized protein</fullName>
    </submittedName>
</protein>
<dbReference type="RefSeq" id="WP_057736305.1">
    <property type="nucleotide sequence ID" value="NZ_AZEG01000005.1"/>
</dbReference>
<dbReference type="EMBL" id="AZEG01000005">
    <property type="protein sequence ID" value="KRL38347.1"/>
    <property type="molecule type" value="Genomic_DNA"/>
</dbReference>
<evidence type="ECO:0000313" key="1">
    <source>
        <dbReference type="EMBL" id="KRL38347.1"/>
    </source>
</evidence>
<dbReference type="AlphaFoldDB" id="A0A0R1QB09"/>
<keyword evidence="2" id="KW-1185">Reference proteome</keyword>
<dbReference type="OrthoDB" id="9904642at2"/>
<gene>
    <name evidence="1" type="ORF">FD20_GL001967</name>
</gene>
<dbReference type="PATRIC" id="fig|1423812.3.peg.2085"/>
<accession>A0A0R1QB09</accession>
<comment type="caution">
    <text evidence="1">The sequence shown here is derived from an EMBL/GenBank/DDBJ whole genome shotgun (WGS) entry which is preliminary data.</text>
</comment>
<sequence>MDTVSQGHVIEETIKLIDEYYKNNPSDKATKWTNDSNQLDSSQLRHGRILKLYDRRTKSVEKNLADGDIPFPSAKYFIGSNDNQYKIPDVISQGVSQLLAFEYMKPDKNTYPIFITFCADNLTQLYRSTPHPMAQTKFLQVNLEVLIGACTGRRLMLEPQDFISVTEAATYDNILNHYPLQRNRFLIRLSAYYYMNLLFPVKGIRAFKDKYDQISNILESKFSKDYNAFIDSKAISIPASDFIYTKTNIALNENAYINRAANDEPQDYLIQILDSLILNDDNINPYESIL</sequence>
<dbReference type="Proteomes" id="UP000051155">
    <property type="component" value="Unassembled WGS sequence"/>
</dbReference>
<name>A0A0R1QB09_9LACO</name>
<evidence type="ECO:0000313" key="2">
    <source>
        <dbReference type="Proteomes" id="UP000051155"/>
    </source>
</evidence>